<name>A0ABQ8IVF8_DERPT</name>
<protein>
    <submittedName>
        <fullName evidence="1">Uncharacterized protein</fullName>
    </submittedName>
</protein>
<evidence type="ECO:0000313" key="2">
    <source>
        <dbReference type="Proteomes" id="UP000887458"/>
    </source>
</evidence>
<dbReference type="EMBL" id="NJHN03000112">
    <property type="protein sequence ID" value="KAH9414286.1"/>
    <property type="molecule type" value="Genomic_DNA"/>
</dbReference>
<sequence length="79" mass="9053">MSMSMSYDDLGFKKSGSGREIEIRLIDAMYFTLFHIAHLYSSCGQFVTMRQYLPSKLKSSDCCCWLSSLSDVPIILRNK</sequence>
<evidence type="ECO:0000313" key="1">
    <source>
        <dbReference type="EMBL" id="KAH9414286.1"/>
    </source>
</evidence>
<reference evidence="1 2" key="1">
    <citation type="journal article" date="2018" name="J. Allergy Clin. Immunol.">
        <title>High-quality assembly of Dermatophagoides pteronyssinus genome and transcriptome reveals a wide range of novel allergens.</title>
        <authorList>
            <person name="Liu X.Y."/>
            <person name="Yang K.Y."/>
            <person name="Wang M.Q."/>
            <person name="Kwok J.S."/>
            <person name="Zeng X."/>
            <person name="Yang Z."/>
            <person name="Xiao X.J."/>
            <person name="Lau C.P."/>
            <person name="Li Y."/>
            <person name="Huang Z.M."/>
            <person name="Ba J.G."/>
            <person name="Yim A.K."/>
            <person name="Ouyang C.Y."/>
            <person name="Ngai S.M."/>
            <person name="Chan T.F."/>
            <person name="Leung E.L."/>
            <person name="Liu L."/>
            <person name="Liu Z.G."/>
            <person name="Tsui S.K."/>
        </authorList>
    </citation>
    <scope>NUCLEOTIDE SEQUENCE [LARGE SCALE GENOMIC DNA]</scope>
    <source>
        <strain evidence="1">Derp</strain>
    </source>
</reference>
<gene>
    <name evidence="1" type="ORF">DERP_008483</name>
</gene>
<organism evidence="1 2">
    <name type="scientific">Dermatophagoides pteronyssinus</name>
    <name type="common">European house dust mite</name>
    <dbReference type="NCBI Taxonomy" id="6956"/>
    <lineage>
        <taxon>Eukaryota</taxon>
        <taxon>Metazoa</taxon>
        <taxon>Ecdysozoa</taxon>
        <taxon>Arthropoda</taxon>
        <taxon>Chelicerata</taxon>
        <taxon>Arachnida</taxon>
        <taxon>Acari</taxon>
        <taxon>Acariformes</taxon>
        <taxon>Sarcoptiformes</taxon>
        <taxon>Astigmata</taxon>
        <taxon>Psoroptidia</taxon>
        <taxon>Analgoidea</taxon>
        <taxon>Pyroglyphidae</taxon>
        <taxon>Dermatophagoidinae</taxon>
        <taxon>Dermatophagoides</taxon>
    </lineage>
</organism>
<accession>A0ABQ8IVF8</accession>
<proteinExistence type="predicted"/>
<reference evidence="1 2" key="2">
    <citation type="journal article" date="2022" name="Mol. Biol. Evol.">
        <title>Comparative Genomics Reveals Insights into the Divergent Evolution of Astigmatic Mites and Household Pest Adaptations.</title>
        <authorList>
            <person name="Xiong Q."/>
            <person name="Wan A.T."/>
            <person name="Liu X."/>
            <person name="Fung C.S."/>
            <person name="Xiao X."/>
            <person name="Malainual N."/>
            <person name="Hou J."/>
            <person name="Wang L."/>
            <person name="Wang M."/>
            <person name="Yang K.Y."/>
            <person name="Cui Y."/>
            <person name="Leung E.L."/>
            <person name="Nong W."/>
            <person name="Shin S.K."/>
            <person name="Au S.W."/>
            <person name="Jeong K.Y."/>
            <person name="Chew F.T."/>
            <person name="Hui J.H."/>
            <person name="Leung T.F."/>
            <person name="Tungtrongchitr A."/>
            <person name="Zhong N."/>
            <person name="Liu Z."/>
            <person name="Tsui S.K."/>
        </authorList>
    </citation>
    <scope>NUCLEOTIDE SEQUENCE [LARGE SCALE GENOMIC DNA]</scope>
    <source>
        <strain evidence="1">Derp</strain>
    </source>
</reference>
<keyword evidence="2" id="KW-1185">Reference proteome</keyword>
<comment type="caution">
    <text evidence="1">The sequence shown here is derived from an EMBL/GenBank/DDBJ whole genome shotgun (WGS) entry which is preliminary data.</text>
</comment>
<dbReference type="Proteomes" id="UP000887458">
    <property type="component" value="Unassembled WGS sequence"/>
</dbReference>